<comment type="caution">
    <text evidence="1">The sequence shown here is derived from an EMBL/GenBank/DDBJ whole genome shotgun (WGS) entry which is preliminary data.</text>
</comment>
<accession>A0AAD7MEY4</accession>
<organism evidence="1 2">
    <name type="scientific">Mycena metata</name>
    <dbReference type="NCBI Taxonomy" id="1033252"/>
    <lineage>
        <taxon>Eukaryota</taxon>
        <taxon>Fungi</taxon>
        <taxon>Dikarya</taxon>
        <taxon>Basidiomycota</taxon>
        <taxon>Agaricomycotina</taxon>
        <taxon>Agaricomycetes</taxon>
        <taxon>Agaricomycetidae</taxon>
        <taxon>Agaricales</taxon>
        <taxon>Marasmiineae</taxon>
        <taxon>Mycenaceae</taxon>
        <taxon>Mycena</taxon>
    </lineage>
</organism>
<evidence type="ECO:0000313" key="2">
    <source>
        <dbReference type="Proteomes" id="UP001215598"/>
    </source>
</evidence>
<reference evidence="1" key="1">
    <citation type="submission" date="2023-03" db="EMBL/GenBank/DDBJ databases">
        <title>Massive genome expansion in bonnet fungi (Mycena s.s.) driven by repeated elements and novel gene families across ecological guilds.</title>
        <authorList>
            <consortium name="Lawrence Berkeley National Laboratory"/>
            <person name="Harder C.B."/>
            <person name="Miyauchi S."/>
            <person name="Viragh M."/>
            <person name="Kuo A."/>
            <person name="Thoen E."/>
            <person name="Andreopoulos B."/>
            <person name="Lu D."/>
            <person name="Skrede I."/>
            <person name="Drula E."/>
            <person name="Henrissat B."/>
            <person name="Morin E."/>
            <person name="Kohler A."/>
            <person name="Barry K."/>
            <person name="LaButti K."/>
            <person name="Morin E."/>
            <person name="Salamov A."/>
            <person name="Lipzen A."/>
            <person name="Mereny Z."/>
            <person name="Hegedus B."/>
            <person name="Baldrian P."/>
            <person name="Stursova M."/>
            <person name="Weitz H."/>
            <person name="Taylor A."/>
            <person name="Grigoriev I.V."/>
            <person name="Nagy L.G."/>
            <person name="Martin F."/>
            <person name="Kauserud H."/>
        </authorList>
    </citation>
    <scope>NUCLEOTIDE SEQUENCE</scope>
    <source>
        <strain evidence="1">CBHHK182m</strain>
    </source>
</reference>
<gene>
    <name evidence="1" type="ORF">B0H16DRAFT_1435819</name>
</gene>
<proteinExistence type="predicted"/>
<name>A0AAD7MEY4_9AGAR</name>
<keyword evidence="2" id="KW-1185">Reference proteome</keyword>
<protein>
    <submittedName>
        <fullName evidence="1">Uncharacterized protein</fullName>
    </submittedName>
</protein>
<dbReference type="Proteomes" id="UP001215598">
    <property type="component" value="Unassembled WGS sequence"/>
</dbReference>
<evidence type="ECO:0000313" key="1">
    <source>
        <dbReference type="EMBL" id="KAJ7713703.1"/>
    </source>
</evidence>
<dbReference type="EMBL" id="JARKIB010000337">
    <property type="protein sequence ID" value="KAJ7713703.1"/>
    <property type="molecule type" value="Genomic_DNA"/>
</dbReference>
<dbReference type="AlphaFoldDB" id="A0AAD7MEY4"/>
<sequence>MPVVPRITSGKTIACRNQPTHLNGSSIKQCREAEATHFLWVRVLFFPLPMLSFDERYTQQLSDSIGPQATHLAFRELFWRDYQPWLLERGYRLRPRYQPDWIPSWSNFDEMIRAEDSKFLPARFPS</sequence>